<keyword evidence="2" id="KW-1185">Reference proteome</keyword>
<organism evidence="1 2">
    <name type="scientific">Streptomyces asiaticus subsp. ignotus</name>
    <dbReference type="NCBI Taxonomy" id="3098222"/>
    <lineage>
        <taxon>Bacteria</taxon>
        <taxon>Bacillati</taxon>
        <taxon>Actinomycetota</taxon>
        <taxon>Actinomycetes</taxon>
        <taxon>Kitasatosporales</taxon>
        <taxon>Streptomycetaceae</taxon>
        <taxon>Streptomyces</taxon>
        <taxon>Streptomyces violaceusniger group</taxon>
    </lineage>
</organism>
<accession>A0ABU7PRE6</accession>
<dbReference type="EMBL" id="JAZBJO010000002">
    <property type="protein sequence ID" value="MEE4591054.1"/>
    <property type="molecule type" value="Genomic_DNA"/>
</dbReference>
<name>A0ABU7PRE6_9ACTN</name>
<proteinExistence type="predicted"/>
<dbReference type="RefSeq" id="WP_330806308.1">
    <property type="nucleotide sequence ID" value="NZ_JAZBJO010000002.1"/>
</dbReference>
<reference evidence="1 2" key="1">
    <citation type="submission" date="2023-11" db="EMBL/GenBank/DDBJ databases">
        <title>30 novel species of actinomycetes from the DSMZ collection.</title>
        <authorList>
            <person name="Nouioui I."/>
        </authorList>
    </citation>
    <scope>NUCLEOTIDE SEQUENCE [LARGE SCALE GENOMIC DNA]</scope>
    <source>
        <strain evidence="1 2">DSM 41524</strain>
    </source>
</reference>
<evidence type="ECO:0000313" key="2">
    <source>
        <dbReference type="Proteomes" id="UP001354709"/>
    </source>
</evidence>
<evidence type="ECO:0000313" key="1">
    <source>
        <dbReference type="EMBL" id="MEE4591054.1"/>
    </source>
</evidence>
<dbReference type="Proteomes" id="UP001354709">
    <property type="component" value="Unassembled WGS sequence"/>
</dbReference>
<sequence>MSTQSKELPGLKEFAEAGQALAVILADQSFPRFSDVAAAGKDLSRWISGRYLRRTLLKCPDVEQQLRKAEQRVMVGYQRAEVYEEFVQMLLTLPAG</sequence>
<comment type="caution">
    <text evidence="1">The sequence shown here is derived from an EMBL/GenBank/DDBJ whole genome shotgun (WGS) entry which is preliminary data.</text>
</comment>
<gene>
    <name evidence="1" type="ORF">V2J94_03940</name>
</gene>
<protein>
    <submittedName>
        <fullName evidence="1">Uncharacterized protein</fullName>
    </submittedName>
</protein>